<dbReference type="PANTHER" id="PTHR43649:SF28">
    <property type="entry name" value="BINDING PROTEIN COMPONENT OF ABC SUGAR TRANSPORTER-RELATED"/>
    <property type="match status" value="1"/>
</dbReference>
<keyword evidence="3" id="KW-0813">Transport</keyword>
<protein>
    <recommendedName>
        <fullName evidence="6">Probable sugar-binding periplasmic protein</fullName>
    </recommendedName>
</protein>
<dbReference type="Proteomes" id="UP000238196">
    <property type="component" value="Unassembled WGS sequence"/>
</dbReference>
<keyword evidence="4 7" id="KW-0732">Signal</keyword>
<evidence type="ECO:0000256" key="7">
    <source>
        <dbReference type="SAM" id="SignalP"/>
    </source>
</evidence>
<evidence type="ECO:0000256" key="6">
    <source>
        <dbReference type="ARBA" id="ARBA00049753"/>
    </source>
</evidence>
<comment type="subcellular location">
    <subcellularLocation>
        <location evidence="1">Periplasm</location>
    </subcellularLocation>
</comment>
<dbReference type="PANTHER" id="PTHR43649">
    <property type="entry name" value="ARABINOSE-BINDING PROTEIN-RELATED"/>
    <property type="match status" value="1"/>
</dbReference>
<dbReference type="InterPro" id="IPR006059">
    <property type="entry name" value="SBP"/>
</dbReference>
<dbReference type="GO" id="GO:0042597">
    <property type="term" value="C:periplasmic space"/>
    <property type="evidence" value="ECO:0007669"/>
    <property type="project" value="UniProtKB-SubCell"/>
</dbReference>
<proteinExistence type="inferred from homology"/>
<evidence type="ECO:0000256" key="1">
    <source>
        <dbReference type="ARBA" id="ARBA00004418"/>
    </source>
</evidence>
<sequence length="412" mass="45416">MKYTIPLAAALSAALWQLPAQAADLEVIHWWTSGGEQAAVSVLAKEFDQLGADKWKDSAIAQGENARAVAYQRIFGGTPPGAAQFNTSRQFEELINAGLLQDLSSVADKEQWASFIRPPAIFGPCQKDGKVYCVPVNLHSEQWIWVNRKVYQQAGVTEPTTWQDFLESAPKIKTAGFIPLAQGGQPWQEFLLFRDMLLGMAGKDVWYQVWRDKNADVAGGSAVRKVFETMGELRQYTDQGMAGRNWNDTTNLVITGKAAAQVMGDWARGEFVLAGKQPGEDYDCIPGPSPEPYLTTNGDVFIFPKQKDPAVTQAQFKLASMLVDARVQTLFNNAKGSLPIRDDVDMSLADACIKKGLALLQRPDAIVQGYALFITPDTRGQIEDLLTEYWSTPDMTVDAAQQRFVEIIGDAD</sequence>
<evidence type="ECO:0000256" key="4">
    <source>
        <dbReference type="ARBA" id="ARBA00022729"/>
    </source>
</evidence>
<organism evidence="8 9">
    <name type="scientific">Proteobacteria bacterium 228</name>
    <dbReference type="NCBI Taxonomy" id="2083153"/>
    <lineage>
        <taxon>Bacteria</taxon>
        <taxon>Pseudomonadati</taxon>
        <taxon>Pseudomonadota</taxon>
    </lineage>
</organism>
<dbReference type="SUPFAM" id="SSF53850">
    <property type="entry name" value="Periplasmic binding protein-like II"/>
    <property type="match status" value="1"/>
</dbReference>
<feature type="chain" id="PRO_5015472793" description="Probable sugar-binding periplasmic protein" evidence="7">
    <location>
        <begin position="23"/>
        <end position="412"/>
    </location>
</feature>
<comment type="similarity">
    <text evidence="2">Belongs to the bacterial solute-binding protein 1 family.</text>
</comment>
<reference evidence="8 9" key="1">
    <citation type="submission" date="2018-02" db="EMBL/GenBank/DDBJ databases">
        <title>novel marine gammaproteobacteria from coastal saline agro ecosystem.</title>
        <authorList>
            <person name="Krishnan R."/>
            <person name="Ramesh Kumar N."/>
        </authorList>
    </citation>
    <scope>NUCLEOTIDE SEQUENCE [LARGE SCALE GENOMIC DNA]</scope>
    <source>
        <strain evidence="8 9">228</strain>
    </source>
</reference>
<evidence type="ECO:0000313" key="9">
    <source>
        <dbReference type="Proteomes" id="UP000238196"/>
    </source>
</evidence>
<evidence type="ECO:0000256" key="3">
    <source>
        <dbReference type="ARBA" id="ARBA00022448"/>
    </source>
</evidence>
<gene>
    <name evidence="8" type="ORF">C4K68_04210</name>
</gene>
<feature type="signal peptide" evidence="7">
    <location>
        <begin position="1"/>
        <end position="22"/>
    </location>
</feature>
<dbReference type="OrthoDB" id="5580590at2"/>
<dbReference type="Pfam" id="PF01547">
    <property type="entry name" value="SBP_bac_1"/>
    <property type="match status" value="1"/>
</dbReference>
<dbReference type="InterPro" id="IPR050490">
    <property type="entry name" value="Bact_solute-bd_prot1"/>
</dbReference>
<comment type="function">
    <text evidence="5">Part of a binding-protein-dependent transport system for a sugar.</text>
</comment>
<name>A0A2S5KVJ2_9PROT</name>
<dbReference type="AlphaFoldDB" id="A0A2S5KVJ2"/>
<dbReference type="EMBL" id="PRLP01000012">
    <property type="protein sequence ID" value="PPC78715.1"/>
    <property type="molecule type" value="Genomic_DNA"/>
</dbReference>
<evidence type="ECO:0000256" key="5">
    <source>
        <dbReference type="ARBA" id="ARBA00049629"/>
    </source>
</evidence>
<dbReference type="Gene3D" id="3.40.190.10">
    <property type="entry name" value="Periplasmic binding protein-like II"/>
    <property type="match status" value="2"/>
</dbReference>
<evidence type="ECO:0000313" key="8">
    <source>
        <dbReference type="EMBL" id="PPC78715.1"/>
    </source>
</evidence>
<comment type="caution">
    <text evidence="8">The sequence shown here is derived from an EMBL/GenBank/DDBJ whole genome shotgun (WGS) entry which is preliminary data.</text>
</comment>
<accession>A0A2S5KVJ2</accession>
<evidence type="ECO:0000256" key="2">
    <source>
        <dbReference type="ARBA" id="ARBA00008520"/>
    </source>
</evidence>